<evidence type="ECO:0000256" key="9">
    <source>
        <dbReference type="SAM" id="MobiDB-lite"/>
    </source>
</evidence>
<evidence type="ECO:0000256" key="4">
    <source>
        <dbReference type="ARBA" id="ARBA00022741"/>
    </source>
</evidence>
<keyword evidence="5" id="KW-0862">Zinc</keyword>
<dbReference type="PANTHER" id="PTHR11669:SF0">
    <property type="entry name" value="PROTEIN STICHEL-LIKE 2"/>
    <property type="match status" value="1"/>
</dbReference>
<dbReference type="GO" id="GO:0009360">
    <property type="term" value="C:DNA polymerase III complex"/>
    <property type="evidence" value="ECO:0007669"/>
    <property type="project" value="InterPro"/>
</dbReference>
<dbReference type="InterPro" id="IPR050238">
    <property type="entry name" value="DNA_Rep/Repair_Clamp_Loader"/>
</dbReference>
<dbReference type="RefSeq" id="WP_125163851.1">
    <property type="nucleotide sequence ID" value="NZ_CP034234.1"/>
</dbReference>
<protein>
    <recommendedName>
        <fullName evidence="2">DNA-directed DNA polymerase</fullName>
        <ecNumber evidence="2">2.7.7.7</ecNumber>
    </recommendedName>
</protein>
<dbReference type="GO" id="GO:0005524">
    <property type="term" value="F:ATP binding"/>
    <property type="evidence" value="ECO:0007669"/>
    <property type="project" value="UniProtKB-KW"/>
</dbReference>
<dbReference type="PANTHER" id="PTHR11669">
    <property type="entry name" value="REPLICATION FACTOR C / DNA POLYMERASE III GAMMA-TAU SUBUNIT"/>
    <property type="match status" value="1"/>
</dbReference>
<dbReference type="InterPro" id="IPR027417">
    <property type="entry name" value="P-loop_NTPase"/>
</dbReference>
<dbReference type="InterPro" id="IPR045085">
    <property type="entry name" value="HLD_clamp_pol_III_gamma_tau"/>
</dbReference>
<dbReference type="SUPFAM" id="SSF52540">
    <property type="entry name" value="P-loop containing nucleoside triphosphate hydrolases"/>
    <property type="match status" value="1"/>
</dbReference>
<evidence type="ECO:0000256" key="2">
    <source>
        <dbReference type="ARBA" id="ARBA00012417"/>
    </source>
</evidence>
<evidence type="ECO:0000256" key="8">
    <source>
        <dbReference type="ARBA" id="ARBA00049244"/>
    </source>
</evidence>
<dbReference type="Gene3D" id="1.10.8.60">
    <property type="match status" value="1"/>
</dbReference>
<dbReference type="InterPro" id="IPR001270">
    <property type="entry name" value="ClpA/B"/>
</dbReference>
<accession>A0A3S5HK13</accession>
<dbReference type="GO" id="GO:0006261">
    <property type="term" value="P:DNA-templated DNA replication"/>
    <property type="evidence" value="ECO:0007669"/>
    <property type="project" value="TreeGrafter"/>
</dbReference>
<dbReference type="Gene3D" id="3.40.50.300">
    <property type="entry name" value="P-loop containing nucleotide triphosphate hydrolases"/>
    <property type="match status" value="1"/>
</dbReference>
<name>A0A3S5HK13_9FIRM</name>
<sequence>MSYQSLYRKYRPSHLDEVVGQEHVVHVLKNSITKDKISHAYLFCGPRGTGKTSIAKLFARAVNCENPDQVICGTCDNCKAVADGTHPDLIEIDAASNNGVDEIRGLIEKVKYTPILGKYKVYIIDEVHMLSQGAFNALLKTLEEPPSHVVFILATTEIHKVLPTIISRCQRYDFNRIGEVDIAKRLDYVLEKEDVEAEQGVSKLIASLSGGGLRNALTILEQAIVLADDQITVAQINDTNGIITDQDKIRLFNSIQEQNMETLVNQIAMMSEKSVNIDRLMMDLISGLKDSIIYSHTNSETLVNENSLMFIQYLAKSLQVQERLQVIDKLLGYMDKMKFSQNQSTYFEFAMVDVFNSFNHKKNNVNLNQQNQEAMTAEEIYRLEHGNKQRKTSHNDVPKSNESTHEPIIFETNNPEEMIEDEIIEEEIQIDTEVFITEPNDQPDALLTVDEVVQYMVTADKAIRIQDDASYQAIDRYKVDLTWARASRLISGGKLVLSSNFFVVIALVNDAAVREVAAIRNQSELYHFSKVLFGGSKQILAITQEMYAEAVSKFLDLSKNNNLPEPIEAKPFNDQSQEDEVEQKDESLEKVKELFGGIVEIIES</sequence>
<feature type="domain" description="AAA+ ATPase" evidence="10">
    <location>
        <begin position="37"/>
        <end position="178"/>
    </location>
</feature>
<evidence type="ECO:0000256" key="7">
    <source>
        <dbReference type="ARBA" id="ARBA00022932"/>
    </source>
</evidence>
<feature type="region of interest" description="Disordered" evidence="9">
    <location>
        <begin position="566"/>
        <end position="585"/>
    </location>
</feature>
<dbReference type="PRINTS" id="PR00300">
    <property type="entry name" value="CLPPROTEASEA"/>
</dbReference>
<dbReference type="Proteomes" id="UP000278804">
    <property type="component" value="Chromosome"/>
</dbReference>
<evidence type="ECO:0000256" key="1">
    <source>
        <dbReference type="ARBA" id="ARBA00006360"/>
    </source>
</evidence>
<evidence type="ECO:0000256" key="5">
    <source>
        <dbReference type="ARBA" id="ARBA00022833"/>
    </source>
</evidence>
<keyword evidence="7" id="KW-0239">DNA-directed DNA polymerase</keyword>
<dbReference type="NCBIfam" id="TIGR02397">
    <property type="entry name" value="dnaX_nterm"/>
    <property type="match status" value="1"/>
</dbReference>
<keyword evidence="12" id="KW-1185">Reference proteome</keyword>
<keyword evidence="6" id="KW-0067">ATP-binding</keyword>
<dbReference type="SUPFAM" id="SSF48019">
    <property type="entry name" value="post-AAA+ oligomerization domain-like"/>
    <property type="match status" value="1"/>
</dbReference>
<dbReference type="CDD" id="cd18137">
    <property type="entry name" value="HLD_clamp_pol_III_gamma_tau"/>
    <property type="match status" value="1"/>
</dbReference>
<gene>
    <name evidence="11" type="primary">dnaX</name>
    <name evidence="11" type="ORF">EEI45_01455</name>
</gene>
<evidence type="ECO:0000259" key="10">
    <source>
        <dbReference type="SMART" id="SM00382"/>
    </source>
</evidence>
<reference evidence="11 12" key="1">
    <citation type="journal article" date="2020" name="Int. J. Syst. Evol. Microbiol.">
        <title>Description of Erysipelothrix piscisicarius sp. nov., an emergent fish pathogen, and assessment of virulence using a tiger barb (Puntigrus tetrazona) infection model.</title>
        <authorList>
            <person name="Pomaranski E.K."/>
            <person name="Griffin M.J."/>
            <person name="Camus A.C."/>
            <person name="Armwood A.R."/>
            <person name="Shelley J."/>
            <person name="Waldbieser G.C."/>
            <person name="LaFrentz B.R."/>
            <person name="Garcia J.C."/>
            <person name="Yanong R."/>
            <person name="Soto E."/>
        </authorList>
    </citation>
    <scope>NUCLEOTIDE SEQUENCE [LARGE SCALE GENOMIC DNA]</scope>
    <source>
        <strain evidence="11 12">15TAL0474</strain>
    </source>
</reference>
<dbReference type="FunFam" id="3.40.50.300:FF:000014">
    <property type="entry name" value="DNA polymerase III subunit gamma/tau"/>
    <property type="match status" value="1"/>
</dbReference>
<organism evidence="11 12">
    <name type="scientific">Erysipelothrix piscisicarius</name>
    <dbReference type="NCBI Taxonomy" id="2485784"/>
    <lineage>
        <taxon>Bacteria</taxon>
        <taxon>Bacillati</taxon>
        <taxon>Bacillota</taxon>
        <taxon>Erysipelotrichia</taxon>
        <taxon>Erysipelotrichales</taxon>
        <taxon>Erysipelotrichaceae</taxon>
        <taxon>Erysipelothrix</taxon>
    </lineage>
</organism>
<comment type="catalytic activity">
    <reaction evidence="8">
        <text>DNA(n) + a 2'-deoxyribonucleoside 5'-triphosphate = DNA(n+1) + diphosphate</text>
        <dbReference type="Rhea" id="RHEA:22508"/>
        <dbReference type="Rhea" id="RHEA-COMP:17339"/>
        <dbReference type="Rhea" id="RHEA-COMP:17340"/>
        <dbReference type="ChEBI" id="CHEBI:33019"/>
        <dbReference type="ChEBI" id="CHEBI:61560"/>
        <dbReference type="ChEBI" id="CHEBI:173112"/>
        <dbReference type="EC" id="2.7.7.7"/>
    </reaction>
</comment>
<comment type="similarity">
    <text evidence="1">Belongs to the DnaX/STICHEL family.</text>
</comment>
<keyword evidence="11" id="KW-0808">Transferase</keyword>
<dbReference type="EC" id="2.7.7.7" evidence="2"/>
<keyword evidence="3" id="KW-0479">Metal-binding</keyword>
<dbReference type="CDD" id="cd00009">
    <property type="entry name" value="AAA"/>
    <property type="match status" value="1"/>
</dbReference>
<dbReference type="EMBL" id="CP034234">
    <property type="protein sequence ID" value="AZK43633.1"/>
    <property type="molecule type" value="Genomic_DNA"/>
</dbReference>
<evidence type="ECO:0000256" key="6">
    <source>
        <dbReference type="ARBA" id="ARBA00022840"/>
    </source>
</evidence>
<keyword evidence="4" id="KW-0547">Nucleotide-binding</keyword>
<dbReference type="GO" id="GO:0003677">
    <property type="term" value="F:DNA binding"/>
    <property type="evidence" value="ECO:0007669"/>
    <property type="project" value="InterPro"/>
</dbReference>
<dbReference type="InterPro" id="IPR003593">
    <property type="entry name" value="AAA+_ATPase"/>
</dbReference>
<dbReference type="GO" id="GO:0046872">
    <property type="term" value="F:metal ion binding"/>
    <property type="evidence" value="ECO:0007669"/>
    <property type="project" value="UniProtKB-KW"/>
</dbReference>
<dbReference type="InterPro" id="IPR012763">
    <property type="entry name" value="DNA_pol_III_sug/sutau_N"/>
</dbReference>
<evidence type="ECO:0000313" key="12">
    <source>
        <dbReference type="Proteomes" id="UP000278804"/>
    </source>
</evidence>
<evidence type="ECO:0000256" key="3">
    <source>
        <dbReference type="ARBA" id="ARBA00022723"/>
    </source>
</evidence>
<dbReference type="NCBIfam" id="NF004046">
    <property type="entry name" value="PRK05563.1"/>
    <property type="match status" value="1"/>
</dbReference>
<evidence type="ECO:0000313" key="11">
    <source>
        <dbReference type="EMBL" id="AZK43633.1"/>
    </source>
</evidence>
<keyword evidence="11" id="KW-0548">Nucleotidyltransferase</keyword>
<dbReference type="Gene3D" id="1.20.272.10">
    <property type="match status" value="1"/>
</dbReference>
<proteinExistence type="inferred from homology"/>
<dbReference type="InterPro" id="IPR008921">
    <property type="entry name" value="DNA_pol3_clamp-load_cplx_C"/>
</dbReference>
<dbReference type="SMART" id="SM00382">
    <property type="entry name" value="AAA"/>
    <property type="match status" value="1"/>
</dbReference>
<dbReference type="KEGG" id="eri:EEI45_01455"/>
<dbReference type="GO" id="GO:0003887">
    <property type="term" value="F:DNA-directed DNA polymerase activity"/>
    <property type="evidence" value="ECO:0007669"/>
    <property type="project" value="UniProtKB-KW"/>
</dbReference>
<dbReference type="AlphaFoldDB" id="A0A3S5HK13"/>
<dbReference type="Pfam" id="PF22608">
    <property type="entry name" value="DNAX_ATPase_lid"/>
    <property type="match status" value="1"/>
</dbReference>
<dbReference type="Pfam" id="PF13177">
    <property type="entry name" value="DNA_pol3_delta2"/>
    <property type="match status" value="1"/>
</dbReference>